<name>A0ABX8V6S4_9FLAO</name>
<evidence type="ECO:0000313" key="2">
    <source>
        <dbReference type="EMBL" id="QYJ68457.1"/>
    </source>
</evidence>
<keyword evidence="3" id="KW-1185">Reference proteome</keyword>
<dbReference type="InterPro" id="IPR025631">
    <property type="entry name" value="Porin_10"/>
</dbReference>
<keyword evidence="1" id="KW-0732">Signal</keyword>
<proteinExistence type="predicted"/>
<feature type="signal peptide" evidence="1">
    <location>
        <begin position="1"/>
        <end position="20"/>
    </location>
</feature>
<accession>A0ABX8V6S4</accession>
<organism evidence="2 3">
    <name type="scientific">Flavobacterium litorale</name>
    <dbReference type="NCBI Taxonomy" id="2856519"/>
    <lineage>
        <taxon>Bacteria</taxon>
        <taxon>Pseudomonadati</taxon>
        <taxon>Bacteroidota</taxon>
        <taxon>Flavobacteriia</taxon>
        <taxon>Flavobacteriales</taxon>
        <taxon>Flavobacteriaceae</taxon>
        <taxon>Flavobacterium</taxon>
    </lineage>
</organism>
<sequence>MYKKFILICCFLLLPVMVFSQIQKRNSQKTNTTDSSTRNDRTKPSVVSDSVATIDMYKIISIERDTTYVDTSLTIKDEYAKNYLRKDIFGLLPFNNIGQTYNTLDYGITEYDPFPEFGFKAKQFAYMEVEDIKYYNVATPFTDLFYRSVLEQGQILDASITANVSKNLNLAIAYKGLRSIGKYINSISSNGNFRFITSYNTTDRRYKLKLHITAQDFSNEENGGIVNKENFESGEDPYTERARLEVYFNDATSLLKGNRYFIDHTFRLSKDNPNSIVLHHRFNYENKFFEYTQLTPSNRLGDVFTESVHDKVRHNKMYNMLGAAYSNETIGDFEFYIEDYNYNYYYNSLVLDENGEIEIPNSINDRINTYGARYSYQKNNWKGSLLVSNAITDQSLANIDASVRYKFNDKNKVALRYQNMNKLPDLNFRLFQSDYKSYNWSNDFKNEKINNFEVAADTKWITASAQYTVLNDHLYFYNEALNTNPEEIEVLQVKPSQYQNTINYLSFKVNKEFKFWKLGLDNTVLYQQVDQSENILNVPDFVTRNTLYYSDYFFKKALYIQTGFTFQYFTSYYANDYNPLLGEFFIQEKTKIGDFPLMDFFINAKIKQFRMFLKAEHFNSGFTGYDFYSAPNQPYRDFTIRFGVIWDFFT</sequence>
<reference evidence="2 3" key="1">
    <citation type="submission" date="2021-07" db="EMBL/GenBank/DDBJ databases">
        <title>Flavobacterium WSW3-B6 sp.nov, isolated from seaweed.</title>
        <authorList>
            <person name="Muhammad N."/>
            <person name="Ho H."/>
            <person name="Lee Y.-J."/>
            <person name="Nguyen T."/>
            <person name="Ho J."/>
            <person name="Kim S.-G."/>
        </authorList>
    </citation>
    <scope>NUCLEOTIDE SEQUENCE [LARGE SCALE GENOMIC DNA]</scope>
    <source>
        <strain evidence="2 3">WSW3-B6</strain>
    </source>
</reference>
<protein>
    <submittedName>
        <fullName evidence="2">Porin</fullName>
    </submittedName>
</protein>
<dbReference type="EMBL" id="CP080429">
    <property type="protein sequence ID" value="QYJ68457.1"/>
    <property type="molecule type" value="Genomic_DNA"/>
</dbReference>
<dbReference type="SUPFAM" id="SSF56935">
    <property type="entry name" value="Porins"/>
    <property type="match status" value="1"/>
</dbReference>
<evidence type="ECO:0000256" key="1">
    <source>
        <dbReference type="SAM" id="SignalP"/>
    </source>
</evidence>
<evidence type="ECO:0000313" key="3">
    <source>
        <dbReference type="Proteomes" id="UP000825381"/>
    </source>
</evidence>
<feature type="chain" id="PRO_5046917242" evidence="1">
    <location>
        <begin position="21"/>
        <end position="650"/>
    </location>
</feature>
<dbReference type="Pfam" id="PF14121">
    <property type="entry name" value="Porin_10"/>
    <property type="match status" value="1"/>
</dbReference>
<gene>
    <name evidence="2" type="ORF">K1I41_00820</name>
</gene>
<dbReference type="Proteomes" id="UP000825381">
    <property type="component" value="Chromosome"/>
</dbReference>